<dbReference type="AlphaFoldDB" id="A0AA97FEK3"/>
<proteinExistence type="predicted"/>
<accession>A0AA97FEK3</accession>
<name>A0AA97FEK3_9EURY</name>
<sequence length="138" mass="15716">MSGAALTQSNLPEGIREKIREDATAYDPLLRRLDMVQVLGRDPDNTFTELSDDEAIEFGILESLHNSDVIKLDGVMIFFQLLKRNRVALDRKGTDEYIKALVGQINGQIQPHTYYASPGTVEQEKTGIMDRIMFWRKD</sequence>
<dbReference type="KEGG" id="mefw:F1737_04400"/>
<protein>
    <submittedName>
        <fullName evidence="1">Uncharacterized protein</fullName>
    </submittedName>
</protein>
<keyword evidence="2" id="KW-1185">Reference proteome</keyword>
<dbReference type="Proteomes" id="UP001301797">
    <property type="component" value="Chromosome"/>
</dbReference>
<gene>
    <name evidence="1" type="ORF">F1737_04400</name>
</gene>
<evidence type="ECO:0000313" key="1">
    <source>
        <dbReference type="EMBL" id="WOF15996.1"/>
    </source>
</evidence>
<dbReference type="EMBL" id="CP043875">
    <property type="protein sequence ID" value="WOF15996.1"/>
    <property type="molecule type" value="Genomic_DNA"/>
</dbReference>
<evidence type="ECO:0000313" key="2">
    <source>
        <dbReference type="Proteomes" id="UP001301797"/>
    </source>
</evidence>
<dbReference type="RefSeq" id="WP_317137570.1">
    <property type="nucleotide sequence ID" value="NZ_CP043875.1"/>
</dbReference>
<reference evidence="1 2" key="1">
    <citation type="submission" date="2019-09" db="EMBL/GenBank/DDBJ databases">
        <title>The complete genome of Methanoplanus sp. FWC-SCC4.</title>
        <authorList>
            <person name="Chen S.-C."/>
            <person name="Zhou Y.-Z."/>
            <person name="Lai M.-C."/>
        </authorList>
    </citation>
    <scope>NUCLEOTIDE SEQUENCE [LARGE SCALE GENOMIC DNA]</scope>
    <source>
        <strain evidence="1 2">FWC-SCC4</strain>
    </source>
</reference>
<organism evidence="1 2">
    <name type="scientific">Methanochimaera problematica</name>
    <dbReference type="NCBI Taxonomy" id="2609417"/>
    <lineage>
        <taxon>Archaea</taxon>
        <taxon>Methanobacteriati</taxon>
        <taxon>Methanobacteriota</taxon>
        <taxon>Stenosarchaea group</taxon>
        <taxon>Methanomicrobia</taxon>
        <taxon>Methanomicrobiales</taxon>
        <taxon>Methanomicrobiaceae</taxon>
        <taxon>Methanochimaera</taxon>
    </lineage>
</organism>
<dbReference type="GeneID" id="85229388"/>